<evidence type="ECO:0000256" key="3">
    <source>
        <dbReference type="ARBA" id="ARBA00022692"/>
    </source>
</evidence>
<organism evidence="9 10">
    <name type="scientific">Nocardioides jiangxiensis</name>
    <dbReference type="NCBI Taxonomy" id="3064524"/>
    <lineage>
        <taxon>Bacteria</taxon>
        <taxon>Bacillati</taxon>
        <taxon>Actinomycetota</taxon>
        <taxon>Actinomycetes</taxon>
        <taxon>Propionibacteriales</taxon>
        <taxon>Nocardioidaceae</taxon>
        <taxon>Nocardioides</taxon>
    </lineage>
</organism>
<feature type="transmembrane region" description="Helical" evidence="7">
    <location>
        <begin position="195"/>
        <end position="215"/>
    </location>
</feature>
<comment type="subcellular location">
    <subcellularLocation>
        <location evidence="1">Membrane</location>
        <topology evidence="1">Multi-pass membrane protein</topology>
    </subcellularLocation>
</comment>
<feature type="transmembrane region" description="Helical" evidence="7">
    <location>
        <begin position="171"/>
        <end position="189"/>
    </location>
</feature>
<dbReference type="RefSeq" id="WP_305027457.1">
    <property type="nucleotide sequence ID" value="NZ_JAUQTA010000001.1"/>
</dbReference>
<protein>
    <submittedName>
        <fullName evidence="9">Cation diffusion facilitator family transporter</fullName>
    </submittedName>
</protein>
<dbReference type="InterPro" id="IPR002524">
    <property type="entry name" value="Cation_efflux"/>
</dbReference>
<feature type="transmembrane region" description="Helical" evidence="7">
    <location>
        <begin position="80"/>
        <end position="103"/>
    </location>
</feature>
<evidence type="ECO:0000256" key="6">
    <source>
        <dbReference type="SAM" id="MobiDB-lite"/>
    </source>
</evidence>
<evidence type="ECO:0000259" key="8">
    <source>
        <dbReference type="Pfam" id="PF01545"/>
    </source>
</evidence>
<dbReference type="SUPFAM" id="SSF161111">
    <property type="entry name" value="Cation efflux protein transmembrane domain-like"/>
    <property type="match status" value="1"/>
</dbReference>
<dbReference type="EMBL" id="JAUQTA010000001">
    <property type="protein sequence ID" value="MDO7868081.1"/>
    <property type="molecule type" value="Genomic_DNA"/>
</dbReference>
<feature type="region of interest" description="Disordered" evidence="6">
    <location>
        <begin position="306"/>
        <end position="333"/>
    </location>
</feature>
<feature type="transmembrane region" description="Helical" evidence="7">
    <location>
        <begin position="115"/>
        <end position="137"/>
    </location>
</feature>
<keyword evidence="2" id="KW-0813">Transport</keyword>
<evidence type="ECO:0000256" key="4">
    <source>
        <dbReference type="ARBA" id="ARBA00022989"/>
    </source>
</evidence>
<dbReference type="PANTHER" id="PTHR13414:SF9">
    <property type="entry name" value="PROTON-COUPLED ZINC ANTIPORTER SLC30A9, MITOCHONDRIAL"/>
    <property type="match status" value="1"/>
</dbReference>
<dbReference type="NCBIfam" id="TIGR01297">
    <property type="entry name" value="CDF"/>
    <property type="match status" value="1"/>
</dbReference>
<evidence type="ECO:0000256" key="5">
    <source>
        <dbReference type="ARBA" id="ARBA00023136"/>
    </source>
</evidence>
<feature type="domain" description="Cation efflux protein transmembrane" evidence="8">
    <location>
        <begin position="13"/>
        <end position="218"/>
    </location>
</feature>
<reference evidence="9 10" key="1">
    <citation type="submission" date="2023-07" db="EMBL/GenBank/DDBJ databases">
        <title>Nocardioides sp. nov WY-20 isolated from soil.</title>
        <authorList>
            <person name="Liu B."/>
            <person name="Wan Y."/>
        </authorList>
    </citation>
    <scope>NUCLEOTIDE SEQUENCE [LARGE SCALE GENOMIC DNA]</scope>
    <source>
        <strain evidence="9 10">WY-20</strain>
    </source>
</reference>
<accession>A0ABT9B446</accession>
<name>A0ABT9B446_9ACTN</name>
<evidence type="ECO:0000256" key="1">
    <source>
        <dbReference type="ARBA" id="ARBA00004141"/>
    </source>
</evidence>
<keyword evidence="10" id="KW-1185">Reference proteome</keyword>
<gene>
    <name evidence="9" type="ORF">Q5722_06840</name>
</gene>
<proteinExistence type="predicted"/>
<dbReference type="InterPro" id="IPR058533">
    <property type="entry name" value="Cation_efflux_TM"/>
</dbReference>
<comment type="caution">
    <text evidence="9">The sequence shown here is derived from an EMBL/GenBank/DDBJ whole genome shotgun (WGS) entry which is preliminary data.</text>
</comment>
<feature type="transmembrane region" description="Helical" evidence="7">
    <location>
        <begin position="12"/>
        <end position="33"/>
    </location>
</feature>
<evidence type="ECO:0000313" key="10">
    <source>
        <dbReference type="Proteomes" id="UP001233314"/>
    </source>
</evidence>
<dbReference type="Pfam" id="PF01545">
    <property type="entry name" value="Cation_efflux"/>
    <property type="match status" value="1"/>
</dbReference>
<evidence type="ECO:0000313" key="9">
    <source>
        <dbReference type="EMBL" id="MDO7868081.1"/>
    </source>
</evidence>
<dbReference type="InterPro" id="IPR040177">
    <property type="entry name" value="SLC30A9"/>
</dbReference>
<evidence type="ECO:0000256" key="7">
    <source>
        <dbReference type="SAM" id="Phobius"/>
    </source>
</evidence>
<dbReference type="Gene3D" id="1.20.1510.10">
    <property type="entry name" value="Cation efflux protein transmembrane domain"/>
    <property type="match status" value="1"/>
</dbReference>
<dbReference type="PANTHER" id="PTHR13414">
    <property type="entry name" value="HUEL-CATION TRANSPORTER"/>
    <property type="match status" value="1"/>
</dbReference>
<keyword evidence="3 7" id="KW-0812">Transmembrane</keyword>
<keyword evidence="5 7" id="KW-0472">Membrane</keyword>
<keyword evidence="4 7" id="KW-1133">Transmembrane helix</keyword>
<dbReference type="InterPro" id="IPR027469">
    <property type="entry name" value="Cation_efflux_TMD_sf"/>
</dbReference>
<evidence type="ECO:0000256" key="2">
    <source>
        <dbReference type="ARBA" id="ARBA00022448"/>
    </source>
</evidence>
<dbReference type="Proteomes" id="UP001233314">
    <property type="component" value="Unassembled WGS sequence"/>
</dbReference>
<sequence>MSTQSSDESLLTIVVAFAANFLIAVAKTVASVLTGSASMSAEAAHSWADTGNEVFLLVGARKASRPADATHVLGYGRVGYIWSMFAAFGLFTVGSAVSIWHGIQSLSAPEADASYLWAYGVLAVALLLEGTSFLQAVRQTRSAAVTRRLHPLRYLHVTSNPMLRAVVAEDLSALVGIGIATTCIALHQVTGDPTWDAVGSILVGLLLGVVALFLIGRNMDFLAGEAVTPLARDIALRTLVEHPEIDRVSYLRMEWIGADQIYLVAAVDLVGDAPESSVAGRLAAIADQLQERPEIVRAVLTLTRPGDATDLQPGPLPAWYRQPTPGTTPVPPH</sequence>